<dbReference type="InterPro" id="IPR013149">
    <property type="entry name" value="ADH-like_C"/>
</dbReference>
<dbReference type="AlphaFoldDB" id="A0AA45WT03"/>
<accession>A0AA45WT03</accession>
<dbReference type="Gene3D" id="3.40.50.720">
    <property type="entry name" value="NAD(P)-binding Rossmann-like Domain"/>
    <property type="match status" value="1"/>
</dbReference>
<proteinExistence type="predicted"/>
<dbReference type="PANTHER" id="PTHR43401:SF2">
    <property type="entry name" value="L-THREONINE 3-DEHYDROGENASE"/>
    <property type="match status" value="1"/>
</dbReference>
<dbReference type="GO" id="GO:0016491">
    <property type="term" value="F:oxidoreductase activity"/>
    <property type="evidence" value="ECO:0007669"/>
    <property type="project" value="UniProtKB-KW"/>
</dbReference>
<dbReference type="InterPro" id="IPR050129">
    <property type="entry name" value="Zn_alcohol_dh"/>
</dbReference>
<feature type="domain" description="Alcohol dehydrogenase-like C-terminal" evidence="2">
    <location>
        <begin position="170"/>
        <end position="295"/>
    </location>
</feature>
<evidence type="ECO:0000259" key="3">
    <source>
        <dbReference type="Pfam" id="PF08240"/>
    </source>
</evidence>
<evidence type="ECO:0000259" key="2">
    <source>
        <dbReference type="Pfam" id="PF00107"/>
    </source>
</evidence>
<keyword evidence="1" id="KW-0560">Oxidoreductase</keyword>
<dbReference type="InterPro" id="IPR011032">
    <property type="entry name" value="GroES-like_sf"/>
</dbReference>
<dbReference type="Gene3D" id="3.90.180.10">
    <property type="entry name" value="Medium-chain alcohol dehydrogenases, catalytic domain"/>
    <property type="match status" value="1"/>
</dbReference>
<organism evidence="4 5">
    <name type="scientific">Anoxynatronum buryatiense</name>
    <dbReference type="NCBI Taxonomy" id="489973"/>
    <lineage>
        <taxon>Bacteria</taxon>
        <taxon>Bacillati</taxon>
        <taxon>Bacillota</taxon>
        <taxon>Clostridia</taxon>
        <taxon>Eubacteriales</taxon>
        <taxon>Clostridiaceae</taxon>
        <taxon>Anoxynatronum</taxon>
    </lineage>
</organism>
<dbReference type="InterPro" id="IPR036291">
    <property type="entry name" value="NAD(P)-bd_dom_sf"/>
</dbReference>
<dbReference type="Pfam" id="PF00107">
    <property type="entry name" value="ADH_zinc_N"/>
    <property type="match status" value="1"/>
</dbReference>
<name>A0AA45WT03_9CLOT</name>
<evidence type="ECO:0000313" key="4">
    <source>
        <dbReference type="EMBL" id="SMP39864.1"/>
    </source>
</evidence>
<dbReference type="PANTHER" id="PTHR43401">
    <property type="entry name" value="L-THREONINE 3-DEHYDROGENASE"/>
    <property type="match status" value="1"/>
</dbReference>
<dbReference type="SUPFAM" id="SSF51735">
    <property type="entry name" value="NAD(P)-binding Rossmann-fold domains"/>
    <property type="match status" value="1"/>
</dbReference>
<dbReference type="Pfam" id="PF08240">
    <property type="entry name" value="ADH_N"/>
    <property type="match status" value="1"/>
</dbReference>
<keyword evidence="5" id="KW-1185">Reference proteome</keyword>
<evidence type="ECO:0000313" key="5">
    <source>
        <dbReference type="Proteomes" id="UP001158066"/>
    </source>
</evidence>
<dbReference type="EMBL" id="FXUF01000001">
    <property type="protein sequence ID" value="SMP39864.1"/>
    <property type="molecule type" value="Genomic_DNA"/>
</dbReference>
<evidence type="ECO:0000256" key="1">
    <source>
        <dbReference type="ARBA" id="ARBA00023002"/>
    </source>
</evidence>
<protein>
    <submittedName>
        <fullName evidence="4">2-desacetyl-2-hydroxyethyl bacteriochlorophyllide A dehydrogenase</fullName>
    </submittedName>
</protein>
<feature type="domain" description="Alcohol dehydrogenase-like N-terminal" evidence="3">
    <location>
        <begin position="25"/>
        <end position="130"/>
    </location>
</feature>
<sequence>MMQAITYRGPEKLEVIEQSKPAVPKGAVLLKISHSGICGTDLNIYAGAHPRAKAPLIMGHEFSGVVVEDGTQYKAGTPVTVYPLVSCGQCEPCQTGQSHVCTTLKLLGIDFDGGMATYAVVSEDLIIPLKEKVSLKLGAFIEPVAVAVHALRKGNYQLGDRSVVFGAGTIGLCVALTLRHYGASRVVVVETNSFRLKMAADMGFETINPMEENEEEVLLEKSEGSGFDLVFDCAGHPSVSEKLTRVVKSCGHIVMVAAYKKPAPLDLIQGMFKEISMQFVRVYTKKDFEIAAEMIMNVPEFERIITHELPAAEAQQGFDLLVGQKNAVKVMFTF</sequence>
<dbReference type="Proteomes" id="UP001158066">
    <property type="component" value="Unassembled WGS sequence"/>
</dbReference>
<reference evidence="4" key="1">
    <citation type="submission" date="2017-05" db="EMBL/GenBank/DDBJ databases">
        <authorList>
            <person name="Varghese N."/>
            <person name="Submissions S."/>
        </authorList>
    </citation>
    <scope>NUCLEOTIDE SEQUENCE</scope>
    <source>
        <strain evidence="4">Su22</strain>
    </source>
</reference>
<gene>
    <name evidence="4" type="ORF">SAMN06296020_101287</name>
</gene>
<dbReference type="InterPro" id="IPR013154">
    <property type="entry name" value="ADH-like_N"/>
</dbReference>
<comment type="caution">
    <text evidence="4">The sequence shown here is derived from an EMBL/GenBank/DDBJ whole genome shotgun (WGS) entry which is preliminary data.</text>
</comment>
<dbReference type="SUPFAM" id="SSF50129">
    <property type="entry name" value="GroES-like"/>
    <property type="match status" value="1"/>
</dbReference>
<dbReference type="RefSeq" id="WP_283407643.1">
    <property type="nucleotide sequence ID" value="NZ_FXUF01000001.1"/>
</dbReference>